<dbReference type="GO" id="GO:0003856">
    <property type="term" value="F:3-dehydroquinate synthase activity"/>
    <property type="evidence" value="ECO:0007669"/>
    <property type="project" value="UniProtKB-UniRule"/>
</dbReference>
<dbReference type="GO" id="GO:0009423">
    <property type="term" value="P:chorismate biosynthetic process"/>
    <property type="evidence" value="ECO:0007669"/>
    <property type="project" value="UniProtKB-UniRule"/>
</dbReference>
<evidence type="ECO:0000256" key="9">
    <source>
        <dbReference type="ARBA" id="ARBA00017684"/>
    </source>
</evidence>
<evidence type="ECO:0000256" key="19">
    <source>
        <dbReference type="HAMAP-Rule" id="MF_00110"/>
    </source>
</evidence>
<comment type="cofactor">
    <cofactor evidence="19">
        <name>Co(2+)</name>
        <dbReference type="ChEBI" id="CHEBI:48828"/>
    </cofactor>
    <cofactor evidence="19">
        <name>Zn(2+)</name>
        <dbReference type="ChEBI" id="CHEBI:29105"/>
    </cofactor>
    <text evidence="19">Binds 1 divalent metal cation per subunit. Can use either Co(2+) or Zn(2+).</text>
</comment>
<dbReference type="FunFam" id="3.40.50.1970:FF:000007">
    <property type="entry name" value="Pentafunctional AROM polypeptide"/>
    <property type="match status" value="1"/>
</dbReference>
<comment type="subcellular location">
    <subcellularLocation>
        <location evidence="5 19">Cytoplasm</location>
    </subcellularLocation>
</comment>
<organism evidence="22">
    <name type="scientific">Caldithrix abyssi</name>
    <dbReference type="NCBI Taxonomy" id="187145"/>
    <lineage>
        <taxon>Bacteria</taxon>
        <taxon>Pseudomonadati</taxon>
        <taxon>Calditrichota</taxon>
        <taxon>Calditrichia</taxon>
        <taxon>Calditrichales</taxon>
        <taxon>Calditrichaceae</taxon>
        <taxon>Caldithrix</taxon>
    </lineage>
</organism>
<name>A0A7V1LXJ7_CALAY</name>
<dbReference type="CDD" id="cd08195">
    <property type="entry name" value="DHQS"/>
    <property type="match status" value="1"/>
</dbReference>
<evidence type="ECO:0000256" key="17">
    <source>
        <dbReference type="ARBA" id="ARBA00023239"/>
    </source>
</evidence>
<dbReference type="GO" id="GO:0046872">
    <property type="term" value="F:metal ion binding"/>
    <property type="evidence" value="ECO:0007669"/>
    <property type="project" value="UniProtKB-KW"/>
</dbReference>
<evidence type="ECO:0000256" key="3">
    <source>
        <dbReference type="ARBA" id="ARBA00001947"/>
    </source>
</evidence>
<dbReference type="GO" id="GO:0009073">
    <property type="term" value="P:aromatic amino acid family biosynthetic process"/>
    <property type="evidence" value="ECO:0007669"/>
    <property type="project" value="UniProtKB-KW"/>
</dbReference>
<dbReference type="GO" id="GO:0008652">
    <property type="term" value="P:amino acid biosynthetic process"/>
    <property type="evidence" value="ECO:0007669"/>
    <property type="project" value="UniProtKB-KW"/>
</dbReference>
<comment type="caution">
    <text evidence="22">The sequence shown here is derived from an EMBL/GenBank/DDBJ whole genome shotgun (WGS) entry which is preliminary data.</text>
</comment>
<evidence type="ECO:0000256" key="5">
    <source>
        <dbReference type="ARBA" id="ARBA00004496"/>
    </source>
</evidence>
<evidence type="ECO:0000256" key="15">
    <source>
        <dbReference type="ARBA" id="ARBA00023027"/>
    </source>
</evidence>
<proteinExistence type="inferred from homology"/>
<reference evidence="22" key="1">
    <citation type="journal article" date="2020" name="mSystems">
        <title>Genome- and Community-Level Interaction Insights into Carbon Utilization and Element Cycling Functions of Hydrothermarchaeota in Hydrothermal Sediment.</title>
        <authorList>
            <person name="Zhou Z."/>
            <person name="Liu Y."/>
            <person name="Xu W."/>
            <person name="Pan J."/>
            <person name="Luo Z.H."/>
            <person name="Li M."/>
        </authorList>
    </citation>
    <scope>NUCLEOTIDE SEQUENCE [LARGE SCALE GENOMIC DNA]</scope>
    <source>
        <strain evidence="22">HyVt-456</strain>
    </source>
</reference>
<dbReference type="AlphaFoldDB" id="A0A7V1LXJ7"/>
<evidence type="ECO:0000259" key="21">
    <source>
        <dbReference type="Pfam" id="PF24621"/>
    </source>
</evidence>
<dbReference type="NCBIfam" id="TIGR01357">
    <property type="entry name" value="aroB"/>
    <property type="match status" value="1"/>
</dbReference>
<keyword evidence="10 19" id="KW-0963">Cytoplasm</keyword>
<dbReference type="Proteomes" id="UP000886005">
    <property type="component" value="Unassembled WGS sequence"/>
</dbReference>
<evidence type="ECO:0000256" key="13">
    <source>
        <dbReference type="ARBA" id="ARBA00022741"/>
    </source>
</evidence>
<feature type="binding site" evidence="19">
    <location>
        <begin position="142"/>
        <end position="143"/>
    </location>
    <ligand>
        <name>NAD(+)</name>
        <dbReference type="ChEBI" id="CHEBI:57540"/>
    </ligand>
</feature>
<keyword evidence="12 19" id="KW-0479">Metal-binding</keyword>
<dbReference type="HAMAP" id="MF_00110">
    <property type="entry name" value="DHQ_synthase"/>
    <property type="match status" value="1"/>
</dbReference>
<comment type="function">
    <text evidence="4 19">Catalyzes the conversion of 3-deoxy-D-arabino-heptulosonate 7-phosphate (DAHP) to dehydroquinate (DHQ).</text>
</comment>
<dbReference type="Gene3D" id="3.40.50.1970">
    <property type="match status" value="1"/>
</dbReference>
<dbReference type="EC" id="4.2.3.4" evidence="8 19"/>
<evidence type="ECO:0000256" key="2">
    <source>
        <dbReference type="ARBA" id="ARBA00001911"/>
    </source>
</evidence>
<keyword evidence="14 19" id="KW-0862">Zinc</keyword>
<dbReference type="InterPro" id="IPR056179">
    <property type="entry name" value="DHQS_C"/>
</dbReference>
<feature type="binding site" evidence="19">
    <location>
        <begin position="118"/>
        <end position="122"/>
    </location>
    <ligand>
        <name>NAD(+)</name>
        <dbReference type="ChEBI" id="CHEBI:57540"/>
    </ligand>
</feature>
<accession>A0A7V1LXJ7</accession>
<evidence type="ECO:0000256" key="10">
    <source>
        <dbReference type="ARBA" id="ARBA00022490"/>
    </source>
</evidence>
<comment type="cofactor">
    <cofactor evidence="2 19">
        <name>NAD(+)</name>
        <dbReference type="ChEBI" id="CHEBI:57540"/>
    </cofactor>
</comment>
<comment type="cofactor">
    <cofactor evidence="3">
        <name>Zn(2+)</name>
        <dbReference type="ChEBI" id="CHEBI:29105"/>
    </cofactor>
</comment>
<feature type="binding site" evidence="19">
    <location>
        <position position="277"/>
    </location>
    <ligand>
        <name>Zn(2+)</name>
        <dbReference type="ChEBI" id="CHEBI:29105"/>
    </ligand>
</feature>
<evidence type="ECO:0000256" key="7">
    <source>
        <dbReference type="ARBA" id="ARBA00005412"/>
    </source>
</evidence>
<evidence type="ECO:0000256" key="4">
    <source>
        <dbReference type="ARBA" id="ARBA00003485"/>
    </source>
</evidence>
<evidence type="ECO:0000256" key="11">
    <source>
        <dbReference type="ARBA" id="ARBA00022605"/>
    </source>
</evidence>
<dbReference type="InterPro" id="IPR030963">
    <property type="entry name" value="DHQ_synth_fam"/>
</dbReference>
<dbReference type="PIRSF" id="PIRSF001455">
    <property type="entry name" value="DHQ_synth"/>
    <property type="match status" value="1"/>
</dbReference>
<feature type="domain" description="3-dehydroquinate synthase N-terminal" evidence="20">
    <location>
        <begin position="80"/>
        <end position="192"/>
    </location>
</feature>
<keyword evidence="15 19" id="KW-0520">NAD</keyword>
<dbReference type="Pfam" id="PF24621">
    <property type="entry name" value="DHQS_C"/>
    <property type="match status" value="1"/>
</dbReference>
<keyword evidence="13 19" id="KW-0547">Nucleotide-binding</keyword>
<evidence type="ECO:0000256" key="14">
    <source>
        <dbReference type="ARBA" id="ARBA00022833"/>
    </source>
</evidence>
<protein>
    <recommendedName>
        <fullName evidence="9 19">3-dehydroquinate synthase</fullName>
        <shortName evidence="19">DHQS</shortName>
        <ecNumber evidence="8 19">4.2.3.4</ecNumber>
    </recommendedName>
</protein>
<dbReference type="InterPro" id="IPR030960">
    <property type="entry name" value="DHQS/DOIS_N"/>
</dbReference>
<feature type="binding site" evidence="19">
    <location>
        <position position="197"/>
    </location>
    <ligand>
        <name>Zn(2+)</name>
        <dbReference type="ChEBI" id="CHEBI:29105"/>
    </ligand>
</feature>
<dbReference type="PANTHER" id="PTHR43622:SF7">
    <property type="entry name" value="3-DEHYDROQUINATE SYNTHASE, CHLOROPLASTIC"/>
    <property type="match status" value="1"/>
</dbReference>
<feature type="domain" description="3-dehydroquinate synthase C-terminal" evidence="21">
    <location>
        <begin position="194"/>
        <end position="337"/>
    </location>
</feature>
<keyword evidence="17 19" id="KW-0456">Lyase</keyword>
<comment type="pathway">
    <text evidence="6 19">Metabolic intermediate biosynthesis; chorismate biosynthesis; chorismate from D-erythrose 4-phosphate and phosphoenolpyruvate: step 2/7.</text>
</comment>
<dbReference type="EMBL" id="DRLD01000051">
    <property type="protein sequence ID" value="HED09404.1"/>
    <property type="molecule type" value="Genomic_DNA"/>
</dbReference>
<evidence type="ECO:0000256" key="6">
    <source>
        <dbReference type="ARBA" id="ARBA00004661"/>
    </source>
</evidence>
<feature type="binding site" evidence="19">
    <location>
        <position position="260"/>
    </location>
    <ligand>
        <name>Zn(2+)</name>
        <dbReference type="ChEBI" id="CHEBI:29105"/>
    </ligand>
</feature>
<comment type="similarity">
    <text evidence="7 19">Belongs to the sugar phosphate cyclases superfamily. Dehydroquinate synthase family.</text>
</comment>
<dbReference type="Pfam" id="PF01761">
    <property type="entry name" value="DHQ_synthase"/>
    <property type="match status" value="1"/>
</dbReference>
<dbReference type="InterPro" id="IPR050071">
    <property type="entry name" value="Dehydroquinate_synthase"/>
</dbReference>
<evidence type="ECO:0000256" key="8">
    <source>
        <dbReference type="ARBA" id="ARBA00013031"/>
    </source>
</evidence>
<keyword evidence="16 19" id="KW-0057">Aromatic amino acid biosynthesis</keyword>
<comment type="catalytic activity">
    <reaction evidence="1 19">
        <text>7-phospho-2-dehydro-3-deoxy-D-arabino-heptonate = 3-dehydroquinate + phosphate</text>
        <dbReference type="Rhea" id="RHEA:21968"/>
        <dbReference type="ChEBI" id="CHEBI:32364"/>
        <dbReference type="ChEBI" id="CHEBI:43474"/>
        <dbReference type="ChEBI" id="CHEBI:58394"/>
        <dbReference type="EC" id="4.2.3.4"/>
    </reaction>
</comment>
<evidence type="ECO:0000313" key="22">
    <source>
        <dbReference type="EMBL" id="HED09404.1"/>
    </source>
</evidence>
<evidence type="ECO:0000256" key="18">
    <source>
        <dbReference type="ARBA" id="ARBA00023285"/>
    </source>
</evidence>
<dbReference type="PANTHER" id="PTHR43622">
    <property type="entry name" value="3-DEHYDROQUINATE SYNTHASE"/>
    <property type="match status" value="1"/>
</dbReference>
<comment type="caution">
    <text evidence="19">Lacks conserved residue(s) required for the propagation of feature annotation.</text>
</comment>
<feature type="binding site" evidence="19">
    <location>
        <position position="164"/>
    </location>
    <ligand>
        <name>NAD(+)</name>
        <dbReference type="ChEBI" id="CHEBI:57540"/>
    </ligand>
</feature>
<dbReference type="GO" id="GO:0000166">
    <property type="term" value="F:nucleotide binding"/>
    <property type="evidence" value="ECO:0007669"/>
    <property type="project" value="UniProtKB-KW"/>
</dbReference>
<dbReference type="Gene3D" id="1.20.1090.10">
    <property type="entry name" value="Dehydroquinate synthase-like - alpha domain"/>
    <property type="match status" value="1"/>
</dbReference>
<evidence type="ECO:0000259" key="20">
    <source>
        <dbReference type="Pfam" id="PF01761"/>
    </source>
</evidence>
<evidence type="ECO:0000256" key="1">
    <source>
        <dbReference type="ARBA" id="ARBA00001393"/>
    </source>
</evidence>
<dbReference type="SUPFAM" id="SSF56796">
    <property type="entry name" value="Dehydroquinate synthase-like"/>
    <property type="match status" value="1"/>
</dbReference>
<sequence length="371" mass="40720">MNLVKGINTMTTDKMTRIDVDIPGAAYPVYCGRDILQNFGAVLSGHKNYRQAAVVTHPSLRRLYGERLLETLPVEQKFILEVPEGEGSKSHETLMQLYTGLLDARFERGALIIALGGGVIGDLAGFAAATYLRGVDLVQCPTTLLAQVDSSIGGKTGINHPLGKNLIGAFKQPLFVFSDTALLATLPAGEIRCGLGEVIKYAFIGDEKLLTYLEENVERALAGDPAVLEYLVELSARQKAAVVEKDEKESGLRMILNFGHTFGHALEAEFAYSGLKHGETVILGMKCALRYAAALGRLDEAGLRRGMALLERIPVAYDRSKIDPARLWQRMLIDKKVKDGAVRLILVDRPGHWFVEEARREEVETAFAVLR</sequence>
<feature type="binding site" evidence="19">
    <location>
        <position position="155"/>
    </location>
    <ligand>
        <name>NAD(+)</name>
        <dbReference type="ChEBI" id="CHEBI:57540"/>
    </ligand>
</feature>
<dbReference type="InterPro" id="IPR016037">
    <property type="entry name" value="DHQ_synth_AroB"/>
</dbReference>
<keyword evidence="18 19" id="KW-0170">Cobalt</keyword>
<feature type="binding site" evidence="19">
    <location>
        <begin position="84"/>
        <end position="89"/>
    </location>
    <ligand>
        <name>NAD(+)</name>
        <dbReference type="ChEBI" id="CHEBI:57540"/>
    </ligand>
</feature>
<gene>
    <name evidence="19 22" type="primary">aroB</name>
    <name evidence="22" type="ORF">ENJ10_01825</name>
</gene>
<evidence type="ECO:0000256" key="16">
    <source>
        <dbReference type="ARBA" id="ARBA00023141"/>
    </source>
</evidence>
<keyword evidence="11 19" id="KW-0028">Amino-acid biosynthesis</keyword>
<evidence type="ECO:0000256" key="12">
    <source>
        <dbReference type="ARBA" id="ARBA00022723"/>
    </source>
</evidence>
<dbReference type="UniPathway" id="UPA00053">
    <property type="reaction ID" value="UER00085"/>
</dbReference>
<dbReference type="GO" id="GO:0005737">
    <property type="term" value="C:cytoplasm"/>
    <property type="evidence" value="ECO:0007669"/>
    <property type="project" value="UniProtKB-SubCell"/>
</dbReference>